<accession>A0AA46TLH1</accession>
<keyword evidence="1" id="KW-0812">Transmembrane</keyword>
<organism evidence="2 3">
    <name type="scientific">Solicola gregarius</name>
    <dbReference type="NCBI Taxonomy" id="2908642"/>
    <lineage>
        <taxon>Bacteria</taxon>
        <taxon>Bacillati</taxon>
        <taxon>Actinomycetota</taxon>
        <taxon>Actinomycetes</taxon>
        <taxon>Propionibacteriales</taxon>
        <taxon>Nocardioidaceae</taxon>
        <taxon>Solicola</taxon>
    </lineage>
</organism>
<feature type="transmembrane region" description="Helical" evidence="1">
    <location>
        <begin position="161"/>
        <end position="187"/>
    </location>
</feature>
<proteinExistence type="predicted"/>
<dbReference type="RefSeq" id="WP_271636056.1">
    <property type="nucleotide sequence ID" value="NZ_CP094970.1"/>
</dbReference>
<reference evidence="2" key="1">
    <citation type="submission" date="2022-01" db="EMBL/GenBank/DDBJ databases">
        <title>Nocardioidaceae gen. sp. A5X3R13.</title>
        <authorList>
            <person name="Lopez Marin M.A."/>
            <person name="Uhlik O."/>
        </authorList>
    </citation>
    <scope>NUCLEOTIDE SEQUENCE</scope>
    <source>
        <strain evidence="2">A5X3R13</strain>
    </source>
</reference>
<dbReference type="KEGG" id="sgrg:L0C25_08560"/>
<dbReference type="EMBL" id="CP094970">
    <property type="protein sequence ID" value="UYM07112.1"/>
    <property type="molecule type" value="Genomic_DNA"/>
</dbReference>
<protein>
    <submittedName>
        <fullName evidence="2">Uncharacterized protein</fullName>
    </submittedName>
</protein>
<sequence>MDEPQRKPPSAWWYAVAAAVFVLGLAPLAVVATNALGGLLDYEVHDFDDAKSTEIEVADDPVAIYTTYDGVGTVRCNGVGPGLDAPDNADGAAQAAVFPLDHPTWNFEFSNGAEVWHRVAVTPGDWDTGTYSIACNLVSPGAGSPEPQLGYADNPSVLGTILGVVISVGIAGLATLAALIIVVVVAVKRSRVKRPPLPDRPVFPPGPPPAY</sequence>
<keyword evidence="1" id="KW-0472">Membrane</keyword>
<name>A0AA46TLH1_9ACTN</name>
<keyword evidence="1" id="KW-1133">Transmembrane helix</keyword>
<evidence type="ECO:0000313" key="2">
    <source>
        <dbReference type="EMBL" id="UYM07112.1"/>
    </source>
</evidence>
<feature type="transmembrane region" description="Helical" evidence="1">
    <location>
        <begin position="12"/>
        <end position="32"/>
    </location>
</feature>
<dbReference type="Proteomes" id="UP001164390">
    <property type="component" value="Chromosome"/>
</dbReference>
<dbReference type="AlphaFoldDB" id="A0AA46TLH1"/>
<evidence type="ECO:0000313" key="3">
    <source>
        <dbReference type="Proteomes" id="UP001164390"/>
    </source>
</evidence>
<keyword evidence="3" id="KW-1185">Reference proteome</keyword>
<evidence type="ECO:0000256" key="1">
    <source>
        <dbReference type="SAM" id="Phobius"/>
    </source>
</evidence>
<gene>
    <name evidence="2" type="ORF">L0C25_08560</name>
</gene>